<protein>
    <recommendedName>
        <fullName evidence="2">RNA pseudouridylate synthase</fullName>
    </recommendedName>
    <alternativeName>
        <fullName evidence="3">RNA-uridine isomerase</fullName>
    </alternativeName>
</protein>
<comment type="catalytic activity">
    <reaction evidence="1">
        <text>a uridine in RNA = a pseudouridine in RNA</text>
        <dbReference type="Rhea" id="RHEA:48348"/>
        <dbReference type="Rhea" id="RHEA-COMP:12068"/>
        <dbReference type="Rhea" id="RHEA-COMP:12069"/>
        <dbReference type="ChEBI" id="CHEBI:65314"/>
        <dbReference type="ChEBI" id="CHEBI:65315"/>
    </reaction>
</comment>
<gene>
    <name evidence="6" type="ORF">ACE1CA_34965</name>
</gene>
<dbReference type="PANTHER" id="PTHR21600:SF89">
    <property type="entry name" value="RIBOSOMAL LARGE SUBUNIT PSEUDOURIDINE SYNTHASE A"/>
    <property type="match status" value="1"/>
</dbReference>
<evidence type="ECO:0000256" key="3">
    <source>
        <dbReference type="ARBA" id="ARBA00033164"/>
    </source>
</evidence>
<keyword evidence="4" id="KW-0175">Coiled coil</keyword>
<evidence type="ECO:0000313" key="6">
    <source>
        <dbReference type="EMBL" id="MFB2839720.1"/>
    </source>
</evidence>
<dbReference type="InterPro" id="IPR020103">
    <property type="entry name" value="PsdUridine_synth_cat_dom_sf"/>
</dbReference>
<dbReference type="RefSeq" id="WP_413281983.1">
    <property type="nucleotide sequence ID" value="NZ_JBHFNT010000318.1"/>
</dbReference>
<evidence type="ECO:0000256" key="1">
    <source>
        <dbReference type="ARBA" id="ARBA00000073"/>
    </source>
</evidence>
<evidence type="ECO:0000313" key="7">
    <source>
        <dbReference type="Proteomes" id="UP001576780"/>
    </source>
</evidence>
<dbReference type="SUPFAM" id="SSF55120">
    <property type="entry name" value="Pseudouridine synthase"/>
    <property type="match status" value="1"/>
</dbReference>
<organism evidence="6 7">
    <name type="scientific">Floridaenema evergladense BLCC-F167</name>
    <dbReference type="NCBI Taxonomy" id="3153639"/>
    <lineage>
        <taxon>Bacteria</taxon>
        <taxon>Bacillati</taxon>
        <taxon>Cyanobacteriota</taxon>
        <taxon>Cyanophyceae</taxon>
        <taxon>Oscillatoriophycideae</taxon>
        <taxon>Aerosakkonematales</taxon>
        <taxon>Aerosakkonemataceae</taxon>
        <taxon>Floridanema</taxon>
        <taxon>Floridanema evergladense</taxon>
    </lineage>
</organism>
<dbReference type="InterPro" id="IPR050188">
    <property type="entry name" value="RluA_PseudoU_synthase"/>
</dbReference>
<sequence length="546" mass="62151">MVILHQLADFTHSNFAVSDSSISYWYQGYCSQTGDLLKLPRTPLAEAIAKSLMQQLKTDDRFSREGKMYGILIVELSNNKLGVLKAFSGLLNGCSLVEGWVPPIPGREELLLEESCTLEQLSEIKNELIRLKQLPERQEYERLFGEFEGKLGEMCDRHQQTKQQRQEKRQLLCQTLTGEALNQALEELNNQSRLEGIEKRQFKHQRDAVLQPIKQLITQADAQIRELKKQRQELSRQLQTQMHAVYSLTNFSGKSLTLQQLIPGGLPTGTGDCCAPKLLHYAATHNLKPLAMAEFWWGKSSVNGDKIAGEFYGACLERCQPLMGFLLSGMTPGKARENLEILYEDEWLIVVNKPAGLLSVPGRYSYNQDSVISRLRQLLLDGMMLTAVHRLDRETSGVLLLARYRESYRLLSQQFEQRQVRKVYEAVLSGVLLIDKGAIELPLWGDPENRPFQTVNWQYGKASVTHFQVISREGNYTRIEFFPVTGRTHQIRVHAADSQGLGMAILGDRLYGCNANVNRLHLHAKEICFQHPHLRKSLSIQTKTPF</sequence>
<dbReference type="InterPro" id="IPR006224">
    <property type="entry name" value="PsdUridine_synth_RluA-like_CS"/>
</dbReference>
<dbReference type="EMBL" id="JBHFNT010000318">
    <property type="protein sequence ID" value="MFB2839720.1"/>
    <property type="molecule type" value="Genomic_DNA"/>
</dbReference>
<evidence type="ECO:0000259" key="5">
    <source>
        <dbReference type="Pfam" id="PF00849"/>
    </source>
</evidence>
<dbReference type="PANTHER" id="PTHR21600">
    <property type="entry name" value="MITOCHONDRIAL RNA PSEUDOURIDINE SYNTHASE"/>
    <property type="match status" value="1"/>
</dbReference>
<dbReference type="Gene3D" id="3.30.2350.10">
    <property type="entry name" value="Pseudouridine synthase"/>
    <property type="match status" value="1"/>
</dbReference>
<accession>A0ABV4WX72</accession>
<reference evidence="6 7" key="1">
    <citation type="submission" date="2024-09" db="EMBL/GenBank/DDBJ databases">
        <title>Floridaenema gen nov. (Aerosakkonemataceae, Aerosakkonematales ord. nov., Cyanobacteria) from benthic tropical and subtropical fresh waters, with the description of four new species.</title>
        <authorList>
            <person name="Moretto J.A."/>
            <person name="Berthold D.E."/>
            <person name="Lefler F.W."/>
            <person name="Huang I.-S."/>
            <person name="Laughinghouse H. IV."/>
        </authorList>
    </citation>
    <scope>NUCLEOTIDE SEQUENCE [LARGE SCALE GENOMIC DNA]</scope>
    <source>
        <strain evidence="6 7">BLCC-F167</strain>
    </source>
</reference>
<proteinExistence type="predicted"/>
<name>A0ABV4WX72_9CYAN</name>
<dbReference type="InterPro" id="IPR006145">
    <property type="entry name" value="PsdUridine_synth_RsuA/RluA"/>
</dbReference>
<dbReference type="Pfam" id="PF00849">
    <property type="entry name" value="PseudoU_synth_2"/>
    <property type="match status" value="1"/>
</dbReference>
<dbReference type="CDD" id="cd02869">
    <property type="entry name" value="PseudoU_synth_RluA_like"/>
    <property type="match status" value="1"/>
</dbReference>
<evidence type="ECO:0000256" key="2">
    <source>
        <dbReference type="ARBA" id="ARBA00031870"/>
    </source>
</evidence>
<evidence type="ECO:0000256" key="4">
    <source>
        <dbReference type="SAM" id="Coils"/>
    </source>
</evidence>
<feature type="domain" description="Pseudouridine synthase RsuA/RluA-like" evidence="5">
    <location>
        <begin position="348"/>
        <end position="496"/>
    </location>
</feature>
<comment type="caution">
    <text evidence="6">The sequence shown here is derived from an EMBL/GenBank/DDBJ whole genome shotgun (WGS) entry which is preliminary data.</text>
</comment>
<feature type="coiled-coil region" evidence="4">
    <location>
        <begin position="213"/>
        <end position="244"/>
    </location>
</feature>
<dbReference type="Proteomes" id="UP001576780">
    <property type="component" value="Unassembled WGS sequence"/>
</dbReference>
<keyword evidence="7" id="KW-1185">Reference proteome</keyword>
<dbReference type="PROSITE" id="PS01129">
    <property type="entry name" value="PSI_RLU"/>
    <property type="match status" value="1"/>
</dbReference>